<dbReference type="PROSITE" id="PS51192">
    <property type="entry name" value="HELICASE_ATP_BIND_1"/>
    <property type="match status" value="1"/>
</dbReference>
<evidence type="ECO:0000256" key="13">
    <source>
        <dbReference type="ARBA" id="ARBA00023211"/>
    </source>
</evidence>
<evidence type="ECO:0000256" key="4">
    <source>
        <dbReference type="ARBA" id="ARBA00022723"/>
    </source>
</evidence>
<dbReference type="GO" id="GO:0004525">
    <property type="term" value="F:ribonuclease III activity"/>
    <property type="evidence" value="ECO:0007669"/>
    <property type="project" value="InterPro"/>
</dbReference>
<dbReference type="Pfam" id="PF03368">
    <property type="entry name" value="Dicer_dimer"/>
    <property type="match status" value="1"/>
</dbReference>
<organism evidence="20 21">
    <name type="scientific">Zopfia rhizophila CBS 207.26</name>
    <dbReference type="NCBI Taxonomy" id="1314779"/>
    <lineage>
        <taxon>Eukaryota</taxon>
        <taxon>Fungi</taxon>
        <taxon>Dikarya</taxon>
        <taxon>Ascomycota</taxon>
        <taxon>Pezizomycotina</taxon>
        <taxon>Dothideomycetes</taxon>
        <taxon>Dothideomycetes incertae sedis</taxon>
        <taxon>Zopfiaceae</taxon>
        <taxon>Zopfia</taxon>
    </lineage>
</organism>
<dbReference type="PROSITE" id="PS50142">
    <property type="entry name" value="RNASE_3_2"/>
    <property type="match status" value="2"/>
</dbReference>
<dbReference type="CDD" id="cd18802">
    <property type="entry name" value="SF2_C_dicer"/>
    <property type="match status" value="1"/>
</dbReference>
<evidence type="ECO:0000256" key="3">
    <source>
        <dbReference type="ARBA" id="ARBA00022721"/>
    </source>
</evidence>
<dbReference type="GO" id="GO:0004386">
    <property type="term" value="F:helicase activity"/>
    <property type="evidence" value="ECO:0007669"/>
    <property type="project" value="UniProtKB-KW"/>
</dbReference>
<dbReference type="InterPro" id="IPR036389">
    <property type="entry name" value="RNase_III_sf"/>
</dbReference>
<dbReference type="FunFam" id="1.10.1520.10:FF:000032">
    <property type="entry name" value="Dicer-like protein 2"/>
    <property type="match status" value="1"/>
</dbReference>
<evidence type="ECO:0000256" key="6">
    <source>
        <dbReference type="ARBA" id="ARBA00022741"/>
    </source>
</evidence>
<dbReference type="InterPro" id="IPR011545">
    <property type="entry name" value="DEAD/DEAH_box_helicase_dom"/>
</dbReference>
<keyword evidence="8" id="KW-0347">Helicase</keyword>
<dbReference type="GO" id="GO:0051607">
    <property type="term" value="P:defense response to virus"/>
    <property type="evidence" value="ECO:0007669"/>
    <property type="project" value="UniProtKB-KW"/>
</dbReference>
<keyword evidence="5" id="KW-0677">Repeat</keyword>
<keyword evidence="10" id="KW-0460">Magnesium</keyword>
<evidence type="ECO:0000256" key="10">
    <source>
        <dbReference type="ARBA" id="ARBA00022842"/>
    </source>
</evidence>
<dbReference type="Pfam" id="PF00270">
    <property type="entry name" value="DEAD"/>
    <property type="match status" value="1"/>
</dbReference>
<evidence type="ECO:0000256" key="9">
    <source>
        <dbReference type="ARBA" id="ARBA00022840"/>
    </source>
</evidence>
<dbReference type="PROSITE" id="PS51194">
    <property type="entry name" value="HELICASE_CTER"/>
    <property type="match status" value="1"/>
</dbReference>
<dbReference type="InterPro" id="IPR027417">
    <property type="entry name" value="P-loop_NTPase"/>
</dbReference>
<dbReference type="InterPro" id="IPR014001">
    <property type="entry name" value="Helicase_ATP-bd"/>
</dbReference>
<dbReference type="InterPro" id="IPR000999">
    <property type="entry name" value="RNase_III_dom"/>
</dbReference>
<keyword evidence="12" id="KW-0051">Antiviral defense</keyword>
<keyword evidence="7 20" id="KW-0378">Hydrolase</keyword>
<dbReference type="GO" id="GO:0003723">
    <property type="term" value="F:RNA binding"/>
    <property type="evidence" value="ECO:0007669"/>
    <property type="project" value="UniProtKB-UniRule"/>
</dbReference>
<evidence type="ECO:0000256" key="5">
    <source>
        <dbReference type="ARBA" id="ARBA00022737"/>
    </source>
</evidence>
<dbReference type="SMART" id="SM00535">
    <property type="entry name" value="RIBOc"/>
    <property type="match status" value="2"/>
</dbReference>
<dbReference type="SUPFAM" id="SSF52540">
    <property type="entry name" value="P-loop containing nucleoside triphosphate hydrolases"/>
    <property type="match status" value="1"/>
</dbReference>
<evidence type="ECO:0000256" key="2">
    <source>
        <dbReference type="ARBA" id="ARBA00001946"/>
    </source>
</evidence>
<comment type="function">
    <text evidence="14">Dicer-like endonuclease involved in cleaving double-stranded RNA in the RNA interference (RNAi) pathway. Produces 21 to 25 bp dsRNAs (siRNAs) which target the selective destruction of homologous RNAs leading to sequence-specific suppression of gene expression, called post-transcriptional gene silencing (PTGS). Part of a broad host defense response against viral infection and transposons.</text>
</comment>
<dbReference type="GO" id="GO:0005524">
    <property type="term" value="F:ATP binding"/>
    <property type="evidence" value="ECO:0007669"/>
    <property type="project" value="UniProtKB-KW"/>
</dbReference>
<evidence type="ECO:0000256" key="11">
    <source>
        <dbReference type="ARBA" id="ARBA00022884"/>
    </source>
</evidence>
<evidence type="ECO:0000313" key="20">
    <source>
        <dbReference type="EMBL" id="KAF2190815.1"/>
    </source>
</evidence>
<feature type="domain" description="RNase III" evidence="16">
    <location>
        <begin position="945"/>
        <end position="1085"/>
    </location>
</feature>
<dbReference type="PROSITE" id="PS51327">
    <property type="entry name" value="DICER_DSRBF"/>
    <property type="match status" value="1"/>
</dbReference>
<evidence type="ECO:0000256" key="8">
    <source>
        <dbReference type="ARBA" id="ARBA00022806"/>
    </source>
</evidence>
<dbReference type="Gene3D" id="3.30.160.380">
    <property type="entry name" value="Dicer dimerisation domain"/>
    <property type="match status" value="1"/>
</dbReference>
<gene>
    <name evidence="20" type="ORF">K469DRAFT_733454</name>
</gene>
<dbReference type="Pfam" id="PF00271">
    <property type="entry name" value="Helicase_C"/>
    <property type="match status" value="1"/>
</dbReference>
<comment type="cofactor">
    <cofactor evidence="1">
        <name>Mn(2+)</name>
        <dbReference type="ChEBI" id="CHEBI:29035"/>
    </cofactor>
</comment>
<dbReference type="EMBL" id="ML994618">
    <property type="protein sequence ID" value="KAF2190815.1"/>
    <property type="molecule type" value="Genomic_DNA"/>
</dbReference>
<reference evidence="20" key="1">
    <citation type="journal article" date="2020" name="Stud. Mycol.">
        <title>101 Dothideomycetes genomes: a test case for predicting lifestyles and emergence of pathogens.</title>
        <authorList>
            <person name="Haridas S."/>
            <person name="Albert R."/>
            <person name="Binder M."/>
            <person name="Bloem J."/>
            <person name="Labutti K."/>
            <person name="Salamov A."/>
            <person name="Andreopoulos B."/>
            <person name="Baker S."/>
            <person name="Barry K."/>
            <person name="Bills G."/>
            <person name="Bluhm B."/>
            <person name="Cannon C."/>
            <person name="Castanera R."/>
            <person name="Culley D."/>
            <person name="Daum C."/>
            <person name="Ezra D."/>
            <person name="Gonzalez J."/>
            <person name="Henrissat B."/>
            <person name="Kuo A."/>
            <person name="Liang C."/>
            <person name="Lipzen A."/>
            <person name="Lutzoni F."/>
            <person name="Magnuson J."/>
            <person name="Mondo S."/>
            <person name="Nolan M."/>
            <person name="Ohm R."/>
            <person name="Pangilinan J."/>
            <person name="Park H.-J."/>
            <person name="Ramirez L."/>
            <person name="Alfaro M."/>
            <person name="Sun H."/>
            <person name="Tritt A."/>
            <person name="Yoshinaga Y."/>
            <person name="Zwiers L.-H."/>
            <person name="Turgeon B."/>
            <person name="Goodwin S."/>
            <person name="Spatafora J."/>
            <person name="Crous P."/>
            <person name="Grigoriev I."/>
        </authorList>
    </citation>
    <scope>NUCLEOTIDE SEQUENCE</scope>
    <source>
        <strain evidence="20">CBS 207.26</strain>
    </source>
</reference>
<protein>
    <submittedName>
        <fullName evidence="20">P-loop containing nucleoside triphosphate hydrolase protein</fullName>
    </submittedName>
</protein>
<evidence type="ECO:0000259" key="19">
    <source>
        <dbReference type="PROSITE" id="PS51327"/>
    </source>
</evidence>
<dbReference type="Gene3D" id="1.10.1520.10">
    <property type="entry name" value="Ribonuclease III domain"/>
    <property type="match status" value="2"/>
</dbReference>
<dbReference type="GO" id="GO:0005634">
    <property type="term" value="C:nucleus"/>
    <property type="evidence" value="ECO:0007669"/>
    <property type="project" value="TreeGrafter"/>
</dbReference>
<keyword evidence="9" id="KW-0067">ATP-binding</keyword>
<dbReference type="PANTHER" id="PTHR14950:SF37">
    <property type="entry name" value="ENDORIBONUCLEASE DICER"/>
    <property type="match status" value="1"/>
</dbReference>
<keyword evidence="6" id="KW-0547">Nucleotide-binding</keyword>
<keyword evidence="21" id="KW-1185">Reference proteome</keyword>
<name>A0A6A6EIB3_9PEZI</name>
<proteinExistence type="inferred from homology"/>
<dbReference type="SMART" id="SM00487">
    <property type="entry name" value="DEXDc"/>
    <property type="match status" value="1"/>
</dbReference>
<evidence type="ECO:0000256" key="14">
    <source>
        <dbReference type="ARBA" id="ARBA00025403"/>
    </source>
</evidence>
<comment type="cofactor">
    <cofactor evidence="2">
        <name>Mg(2+)</name>
        <dbReference type="ChEBI" id="CHEBI:18420"/>
    </cofactor>
</comment>
<dbReference type="Pfam" id="PF00636">
    <property type="entry name" value="Ribonuclease_3"/>
    <property type="match status" value="2"/>
</dbReference>
<evidence type="ECO:0000313" key="21">
    <source>
        <dbReference type="Proteomes" id="UP000800200"/>
    </source>
</evidence>
<evidence type="ECO:0000256" key="15">
    <source>
        <dbReference type="PROSITE-ProRule" id="PRU00657"/>
    </source>
</evidence>
<dbReference type="Gene3D" id="3.40.50.300">
    <property type="entry name" value="P-loop containing nucleotide triphosphate hydrolases"/>
    <property type="match status" value="2"/>
</dbReference>
<dbReference type="PANTHER" id="PTHR14950">
    <property type="entry name" value="DICER-RELATED"/>
    <property type="match status" value="1"/>
</dbReference>
<keyword evidence="13" id="KW-0464">Manganese</keyword>
<keyword evidence="11 15" id="KW-0694">RNA-binding</keyword>
<dbReference type="GO" id="GO:0050688">
    <property type="term" value="P:regulation of defense response to virus"/>
    <property type="evidence" value="ECO:0007669"/>
    <property type="project" value="UniProtKB-KW"/>
</dbReference>
<sequence length="1438" mass="162319">MDTIEEPPDEGSTVIAGSNDDPFRLRSYQAEMVEESLKANIIVVMDTGSGKTHIALARTAAELEKCEPDQLVWFLAPTVPLCEQQYRVFKSHLPAFGIRVLSGRDNVDHWTDQTVWDAVLKNIRIVLSTHQVLLDALTHAFVKMSKLALIIFDEAHHCTMKHPANRIMTNFYRPLALAKNAAHLPRILGLSASPVMKANAGRNDLQKIEQNLNSIAKTPKQHRSELIRFVHRPELLNITYPKVPHGFSFSHLLAPLQQAYDNYNLMKDPYVIDLFAKKCQGHEIYSDELDNVFVSGETYCRKQLRSLVEKGKAMLDELGASAADWYLRQCIAQYEKLIRNSHHQQFTNWSDQEKQYLSSIFKALKLSEDLEFTPMSLDHISPKAQALIDLLGSESASGFTGLVFVEQRVCVATLAELLSVHPQTGRLFNIGTFVGTSQSTKRKTNVADLAEPRNQQDTLDDFRTGKKNLILTTSVLEEGIDVSSCHIVICFEPPKNLKSFIQRRGRARKQKSKYIILIPEFDSKHPSPEHWNALEEEMKAAYLNNLREVKLAEERELIEEDALIYYEVPNTGALLTLDNASQHLHHFCAKLTSSPYVDSRPQFTFIEDDNGEIKAEVTLPISVDPAVRRAGSSASWMTERIAKKDAAFHAYKALHLAGLVNDNLLPLDEEDDAPELNISDYTPSLIEVSPEFDPWITIAECQRNTPQVYHRVLLNLTAVGEKPLSMVFLTPCQMPALPPVILHWNKTKRYAVESSLLSTTTLTHEELLTMRAITKKLLHSAFSGRMAEERHDFLCLFVPSDPQELLWDQKKLQQWNIDTDGFRSASDRLDRIERGIDVVSDFGWIRLLEDERKFILKGIVHEPTCSSDIEDSGPQFEVTRLSKRRDFLHRIPEENAENAACTRIELLNVRDCRVNNLPSAYSIFALFVPSILHQYETFLIAETLRNTLLASVSIDTTRLDLIVKALTSSNRDTDDNYQRLEFLGDCILKFITSVHLMAAHPSWPEGFLTNKKGQIVSNGSLTRATMKAGLDQFILTKRFTGAKWQPRYAGDVLGPRAPPEKRRQSSKLLADVVESLIGASYVEGGFANAFACIKTLLPLESWIAIPDSNTILFDTAPSEFEPAHLSTLESLIGYTFNKKILLLEALTHASYTGPIANYCSYERMEFLGDAVLEYIISKRLFAHTTELSHITMHSIRTSMVNASFLALRMFETTMPEERINVHVDLTSKEIKGETEIVQKALWQFMRHNSPHLIDAQAAAAKRHAATRDQIIDALQHDKVYPWHLLALTDPEKIFSDTVESVIGAIYVDSKGDISSCEKFVKNLGILDCLERILRDGVDCLHPKERLGHLAVERRVEYVNLGRNEENGMYRCQVKVGGEEIGVVVEGLKRLNAETVAAWKAVKIIEGVDEVDMSEDEVFHDALEDGEDGGVSLEMGWAM</sequence>
<dbReference type="PROSITE" id="PS00517">
    <property type="entry name" value="RNASE_3_1"/>
    <property type="match status" value="1"/>
</dbReference>
<dbReference type="SUPFAM" id="SSF54768">
    <property type="entry name" value="dsRNA-binding domain-like"/>
    <property type="match status" value="1"/>
</dbReference>
<evidence type="ECO:0000259" key="18">
    <source>
        <dbReference type="PROSITE" id="PS51194"/>
    </source>
</evidence>
<evidence type="ECO:0000256" key="1">
    <source>
        <dbReference type="ARBA" id="ARBA00001936"/>
    </source>
</evidence>
<keyword evidence="3" id="KW-0930">Antiviral protein</keyword>
<feature type="domain" description="Helicase C-terminal" evidence="18">
    <location>
        <begin position="383"/>
        <end position="557"/>
    </location>
</feature>
<dbReference type="InterPro" id="IPR038248">
    <property type="entry name" value="Dicer_dimer_sf"/>
</dbReference>
<dbReference type="CDD" id="cd18034">
    <property type="entry name" value="DEXHc_dicer"/>
    <property type="match status" value="1"/>
</dbReference>
<feature type="domain" description="Dicer dsRNA-binding fold" evidence="19">
    <location>
        <begin position="580"/>
        <end position="674"/>
    </location>
</feature>
<dbReference type="Proteomes" id="UP000800200">
    <property type="component" value="Unassembled WGS sequence"/>
</dbReference>
<dbReference type="InterPro" id="IPR001650">
    <property type="entry name" value="Helicase_C-like"/>
</dbReference>
<dbReference type="InterPro" id="IPR005034">
    <property type="entry name" value="Dicer_dimerisation"/>
</dbReference>
<dbReference type="GO" id="GO:0046872">
    <property type="term" value="F:metal ion binding"/>
    <property type="evidence" value="ECO:0007669"/>
    <property type="project" value="UniProtKB-KW"/>
</dbReference>
<dbReference type="GO" id="GO:0005737">
    <property type="term" value="C:cytoplasm"/>
    <property type="evidence" value="ECO:0007669"/>
    <property type="project" value="TreeGrafter"/>
</dbReference>
<evidence type="ECO:0000259" key="17">
    <source>
        <dbReference type="PROSITE" id="PS51192"/>
    </source>
</evidence>
<dbReference type="FunFam" id="3.40.50.300:FF:002480">
    <property type="entry name" value="Dicer-like protein 2"/>
    <property type="match status" value="1"/>
</dbReference>
<dbReference type="SUPFAM" id="SSF69065">
    <property type="entry name" value="RNase III domain-like"/>
    <property type="match status" value="2"/>
</dbReference>
<evidence type="ECO:0000256" key="7">
    <source>
        <dbReference type="ARBA" id="ARBA00022801"/>
    </source>
</evidence>
<dbReference type="CDD" id="cd00593">
    <property type="entry name" value="RIBOc"/>
    <property type="match status" value="2"/>
</dbReference>
<dbReference type="SMART" id="SM00490">
    <property type="entry name" value="HELICc"/>
    <property type="match status" value="1"/>
</dbReference>
<keyword evidence="4" id="KW-0479">Metal-binding</keyword>
<dbReference type="FunFam" id="3.40.50.300:FF:001669">
    <property type="entry name" value="Dicer-like protein 1"/>
    <property type="match status" value="1"/>
</dbReference>
<feature type="domain" description="RNase III" evidence="16">
    <location>
        <begin position="1125"/>
        <end position="1310"/>
    </location>
</feature>
<dbReference type="OrthoDB" id="416741at2759"/>
<comment type="similarity">
    <text evidence="15">Belongs to the helicase family. Dicer subfamily.</text>
</comment>
<evidence type="ECO:0000259" key="16">
    <source>
        <dbReference type="PROSITE" id="PS50142"/>
    </source>
</evidence>
<evidence type="ECO:0000256" key="12">
    <source>
        <dbReference type="ARBA" id="ARBA00023118"/>
    </source>
</evidence>
<accession>A0A6A6EIB3</accession>
<dbReference type="GO" id="GO:0030422">
    <property type="term" value="P:siRNA processing"/>
    <property type="evidence" value="ECO:0007669"/>
    <property type="project" value="TreeGrafter"/>
</dbReference>
<feature type="domain" description="Helicase ATP-binding" evidence="17">
    <location>
        <begin position="32"/>
        <end position="212"/>
    </location>
</feature>